<evidence type="ECO:0000256" key="4">
    <source>
        <dbReference type="SAM" id="MobiDB-lite"/>
    </source>
</evidence>
<keyword evidence="2 6" id="KW-0689">Ribosomal protein</keyword>
<name>A0A093V7W9_TALMA</name>
<feature type="region of interest" description="Disordered" evidence="4">
    <location>
        <begin position="1"/>
        <end position="36"/>
    </location>
</feature>
<dbReference type="SUPFAM" id="SSF54593">
    <property type="entry name" value="Glyoxalase/Bleomycin resistance protein/Dihydroxybiphenyl dioxygenase"/>
    <property type="match status" value="1"/>
</dbReference>
<dbReference type="InterPro" id="IPR029068">
    <property type="entry name" value="Glyas_Bleomycin-R_OHBP_Dase"/>
</dbReference>
<dbReference type="PANTHER" id="PTHR12650">
    <property type="entry name" value="40S RIBOSOMAL PROTEIN S30/UBIQUITIN-LIKE PROTEIN FUBI"/>
    <property type="match status" value="1"/>
</dbReference>
<dbReference type="HOGENOM" id="CLU_1125158_0_0_1"/>
<dbReference type="GO" id="GO:0003735">
    <property type="term" value="F:structural constituent of ribosome"/>
    <property type="evidence" value="ECO:0007669"/>
    <property type="project" value="InterPro"/>
</dbReference>
<comment type="similarity">
    <text evidence="1">Belongs to the eukaryotic ribosomal protein eS30 family.</text>
</comment>
<protein>
    <submittedName>
        <fullName evidence="6">40S ribosomal protein S30</fullName>
    </submittedName>
</protein>
<dbReference type="eggNOG" id="ENOG502SPBD">
    <property type="taxonomic scope" value="Eukaryota"/>
</dbReference>
<evidence type="ECO:0000259" key="5">
    <source>
        <dbReference type="PROSITE" id="PS51819"/>
    </source>
</evidence>
<feature type="domain" description="VOC" evidence="5">
    <location>
        <begin position="108"/>
        <end position="230"/>
    </location>
</feature>
<dbReference type="PANTHER" id="PTHR12650:SF15">
    <property type="entry name" value="RIBOSOMAL PROTEIN S30, ISOFORM A"/>
    <property type="match status" value="1"/>
</dbReference>
<dbReference type="InterPro" id="IPR006846">
    <property type="entry name" value="Ribosomal_eS30"/>
</dbReference>
<evidence type="ECO:0000256" key="3">
    <source>
        <dbReference type="ARBA" id="ARBA00023274"/>
    </source>
</evidence>
<dbReference type="GO" id="GO:0022627">
    <property type="term" value="C:cytosolic small ribosomal subunit"/>
    <property type="evidence" value="ECO:0007669"/>
    <property type="project" value="TreeGrafter"/>
</dbReference>
<gene>
    <name evidence="6" type="ORF">GQ26_0400160</name>
</gene>
<evidence type="ECO:0000256" key="1">
    <source>
        <dbReference type="ARBA" id="ARBA00008450"/>
    </source>
</evidence>
<dbReference type="CDD" id="cd06587">
    <property type="entry name" value="VOC"/>
    <property type="match status" value="1"/>
</dbReference>
<reference evidence="6" key="1">
    <citation type="journal article" date="2014" name="PLoS Genet.">
        <title>Signature Gene Expression Reveals Novel Clues to the Molecular Mechanisms of Dimorphic Transition in Penicillium marneffei.</title>
        <authorList>
            <person name="Yang E."/>
            <person name="Wang G."/>
            <person name="Cai J."/>
            <person name="Woo P.C."/>
            <person name="Lau S.K."/>
            <person name="Yuen K.-Y."/>
            <person name="Chow W.-N."/>
            <person name="Lin X."/>
        </authorList>
    </citation>
    <scope>NUCLEOTIDE SEQUENCE [LARGE SCALE GENOMIC DNA]</scope>
    <source>
        <strain evidence="6">PM1</strain>
    </source>
</reference>
<dbReference type="InterPro" id="IPR004360">
    <property type="entry name" value="Glyas_Fos-R_dOase_dom"/>
</dbReference>
<dbReference type="GO" id="GO:0006412">
    <property type="term" value="P:translation"/>
    <property type="evidence" value="ECO:0007669"/>
    <property type="project" value="InterPro"/>
</dbReference>
<proteinExistence type="inferred from homology"/>
<dbReference type="EMBL" id="JPOX01000040">
    <property type="protein sequence ID" value="KFX42821.1"/>
    <property type="molecule type" value="Genomic_DNA"/>
</dbReference>
<dbReference type="Pfam" id="PF00903">
    <property type="entry name" value="Glyoxalase"/>
    <property type="match status" value="1"/>
</dbReference>
<dbReference type="Gene3D" id="3.10.180.10">
    <property type="entry name" value="2,3-Dihydroxybiphenyl 1,2-Dioxygenase, domain 1"/>
    <property type="match status" value="1"/>
</dbReference>
<accession>A0A093V7W9</accession>
<dbReference type="PROSITE" id="PS51819">
    <property type="entry name" value="VOC"/>
    <property type="match status" value="1"/>
</dbReference>
<keyword evidence="3" id="KW-0687">Ribonucleoprotein</keyword>
<dbReference type="Pfam" id="PF04758">
    <property type="entry name" value="Ribosomal_S30"/>
    <property type="match status" value="1"/>
</dbReference>
<evidence type="ECO:0000256" key="2">
    <source>
        <dbReference type="ARBA" id="ARBA00022980"/>
    </source>
</evidence>
<comment type="caution">
    <text evidence="6">The sequence shown here is derived from an EMBL/GenBank/DDBJ whole genome shotgun (WGS) entry which is preliminary data.</text>
</comment>
<dbReference type="AlphaFoldDB" id="A0A093V7W9"/>
<dbReference type="InterPro" id="IPR037523">
    <property type="entry name" value="VOC_core"/>
</dbReference>
<organism evidence="6">
    <name type="scientific">Talaromyces marneffei PM1</name>
    <dbReference type="NCBI Taxonomy" id="1077442"/>
    <lineage>
        <taxon>Eukaryota</taxon>
        <taxon>Fungi</taxon>
        <taxon>Dikarya</taxon>
        <taxon>Ascomycota</taxon>
        <taxon>Pezizomycotina</taxon>
        <taxon>Eurotiomycetes</taxon>
        <taxon>Eurotiomycetidae</taxon>
        <taxon>Eurotiales</taxon>
        <taxon>Trichocomaceae</taxon>
        <taxon>Talaromyces</taxon>
        <taxon>Talaromyces sect. Talaromyces</taxon>
    </lineage>
</organism>
<evidence type="ECO:0000313" key="6">
    <source>
        <dbReference type="EMBL" id="KFX42821.1"/>
    </source>
</evidence>
<sequence>MGKVHGSLARAGKVKAATPKVDKQEKPKQPKGRAKKRLVYTRRFVNVTLTGGKRKVQQRDALSFKSTPTAHANKGRIMVGPSEVSPISVFRVTLHLNMPPTKPASFNGIHHLKLPATDIRKTEAFYTRIFPFESCPNLDHYTRDGKLFAVLLTYKLAGLMLEIRYNPEQAKIQQGWDPVTWSVDSRKDLEEWGVWFDANGVSHSKVLKGMKGWVMAAEDPDGKIVRLYTTEEHEWTTDVDRDEYWLK</sequence>